<reference evidence="1 2" key="1">
    <citation type="submission" date="2015-07" db="EMBL/GenBank/DDBJ databases">
        <authorList>
            <consortium name="Pathogen Informatics"/>
        </authorList>
    </citation>
    <scope>NUCLEOTIDE SEQUENCE [LARGE SCALE GENOMIC DNA]</scope>
    <source>
        <strain evidence="1 2">A325</strain>
    </source>
</reference>
<evidence type="ECO:0000313" key="2">
    <source>
        <dbReference type="Proteomes" id="UP000046067"/>
    </source>
</evidence>
<dbReference type="EMBL" id="CWQJ01000031">
    <property type="protein sequence ID" value="CSC75774.1"/>
    <property type="molecule type" value="Genomic_DNA"/>
</dbReference>
<dbReference type="AlphaFoldDB" id="A0A655ZLG2"/>
<proteinExistence type="predicted"/>
<name>A0A655ZLG2_VIBCL</name>
<protein>
    <submittedName>
        <fullName evidence="1">Uncharacterized protein</fullName>
    </submittedName>
</protein>
<evidence type="ECO:0000313" key="1">
    <source>
        <dbReference type="EMBL" id="CSC75774.1"/>
    </source>
</evidence>
<dbReference type="Proteomes" id="UP000046067">
    <property type="component" value="Unassembled WGS sequence"/>
</dbReference>
<organism evidence="1 2">
    <name type="scientific">Vibrio cholerae</name>
    <dbReference type="NCBI Taxonomy" id="666"/>
    <lineage>
        <taxon>Bacteria</taxon>
        <taxon>Pseudomonadati</taxon>
        <taxon>Pseudomonadota</taxon>
        <taxon>Gammaproteobacteria</taxon>
        <taxon>Vibrionales</taxon>
        <taxon>Vibrionaceae</taxon>
        <taxon>Vibrio</taxon>
    </lineage>
</organism>
<sequence length="45" mass="5096">MFLKRQKSRPSTLTEPVGYHPNVPSVAHFRFPPGAILQRVVHQNG</sequence>
<gene>
    <name evidence="1" type="ORF">ERS013201_03472</name>
</gene>
<accession>A0A655ZLG2</accession>